<dbReference type="GO" id="GO:0042956">
    <property type="term" value="P:maltodextrin transmembrane transport"/>
    <property type="evidence" value="ECO:0007669"/>
    <property type="project" value="TreeGrafter"/>
</dbReference>
<evidence type="ECO:0000256" key="1">
    <source>
        <dbReference type="ARBA" id="ARBA00008520"/>
    </source>
</evidence>
<evidence type="ECO:0000256" key="4">
    <source>
        <dbReference type="SAM" id="MobiDB-lite"/>
    </source>
</evidence>
<evidence type="ECO:0000313" key="6">
    <source>
        <dbReference type="EMBL" id="SKA80040.1"/>
    </source>
</evidence>
<dbReference type="RefSeq" id="WP_078712998.1">
    <property type="nucleotide sequence ID" value="NZ_FUYG01000001.1"/>
</dbReference>
<evidence type="ECO:0000256" key="3">
    <source>
        <dbReference type="ARBA" id="ARBA00022729"/>
    </source>
</evidence>
<dbReference type="GO" id="GO:0055052">
    <property type="term" value="C:ATP-binding cassette (ABC) transporter complex, substrate-binding subunit-containing"/>
    <property type="evidence" value="ECO:0007669"/>
    <property type="project" value="TreeGrafter"/>
</dbReference>
<evidence type="ECO:0000313" key="7">
    <source>
        <dbReference type="Proteomes" id="UP000189735"/>
    </source>
</evidence>
<protein>
    <submittedName>
        <fullName evidence="6">Carbohydrate ABC transporter substrate-binding protein, CUT1 family</fullName>
    </submittedName>
</protein>
<organism evidence="6 7">
    <name type="scientific">Agreia bicolorata</name>
    <dbReference type="NCBI Taxonomy" id="110935"/>
    <lineage>
        <taxon>Bacteria</taxon>
        <taxon>Bacillati</taxon>
        <taxon>Actinomycetota</taxon>
        <taxon>Actinomycetes</taxon>
        <taxon>Micrococcales</taxon>
        <taxon>Microbacteriaceae</taxon>
        <taxon>Agreia</taxon>
    </lineage>
</organism>
<dbReference type="Proteomes" id="UP000189735">
    <property type="component" value="Unassembled WGS sequence"/>
</dbReference>
<dbReference type="PANTHER" id="PTHR30061">
    <property type="entry name" value="MALTOSE-BINDING PERIPLASMIC PROTEIN"/>
    <property type="match status" value="1"/>
</dbReference>
<comment type="similarity">
    <text evidence="1">Belongs to the bacterial solute-binding protein 1 family.</text>
</comment>
<reference evidence="7" key="1">
    <citation type="submission" date="2017-02" db="EMBL/GenBank/DDBJ databases">
        <authorList>
            <person name="Varghese N."/>
            <person name="Submissions S."/>
        </authorList>
    </citation>
    <scope>NUCLEOTIDE SEQUENCE [LARGE SCALE GENOMIC DNA]</scope>
    <source>
        <strain evidence="7">VKM Ac-2052</strain>
    </source>
</reference>
<proteinExistence type="inferred from homology"/>
<sequence length="435" mass="45401">MKTRPALRRSRLIPLAAILAATAIIATGCGRSSDGAAPQAAGSIDDSKASGKVTLWAPDGDATALDKVLAPFKSDNPDVDVEVTLVPSDDYNTKLQTAIASGTAPDVAFLYTEAQTQFLASNAFAPVPDGVADSSSFFKGSWDAGEVDGAAYSVPWYAYTRLLIYRDDFAQKAGATAPTTWDETIPFFKKLQEGGAESGYGADVGWDTYNGQNLAIFGYQAGESLLSADGKSWALDTPGMVKAAEFNASFFSSGVSSPDTPQFLDAQPYLVSGKTGSMISGPWVIATLDTTAAEPGWTAAHIKTAVLPAGPDGSVGQLAGGSWGVTAKSKNSDAAWKTIKFMAEKDTQVAQYKAAGSLPAVVDAWSDSSIADQPLLAPFLEQMKNVKPMPAASTWNEVSTMLGKELEQVARGKETAAEAMANAQKQADSIGTGSD</sequence>
<dbReference type="SUPFAM" id="SSF53850">
    <property type="entry name" value="Periplasmic binding protein-like II"/>
    <property type="match status" value="1"/>
</dbReference>
<dbReference type="PROSITE" id="PS51257">
    <property type="entry name" value="PROKAR_LIPOPROTEIN"/>
    <property type="match status" value="1"/>
</dbReference>
<dbReference type="GO" id="GO:1901982">
    <property type="term" value="F:maltose binding"/>
    <property type="evidence" value="ECO:0007669"/>
    <property type="project" value="TreeGrafter"/>
</dbReference>
<dbReference type="EMBL" id="FUYG01000001">
    <property type="protein sequence ID" value="SKA80040.1"/>
    <property type="molecule type" value="Genomic_DNA"/>
</dbReference>
<dbReference type="InterPro" id="IPR006059">
    <property type="entry name" value="SBP"/>
</dbReference>
<dbReference type="PANTHER" id="PTHR30061:SF50">
    <property type="entry name" value="MALTOSE_MALTODEXTRIN-BINDING PERIPLASMIC PROTEIN"/>
    <property type="match status" value="1"/>
</dbReference>
<dbReference type="GO" id="GO:0015768">
    <property type="term" value="P:maltose transport"/>
    <property type="evidence" value="ECO:0007669"/>
    <property type="project" value="TreeGrafter"/>
</dbReference>
<feature type="chain" id="PRO_5012459375" evidence="5">
    <location>
        <begin position="27"/>
        <end position="435"/>
    </location>
</feature>
<feature type="region of interest" description="Disordered" evidence="4">
    <location>
        <begin position="414"/>
        <end position="435"/>
    </location>
</feature>
<evidence type="ECO:0000256" key="5">
    <source>
        <dbReference type="SAM" id="SignalP"/>
    </source>
</evidence>
<name>A0A1T4WRP3_9MICO</name>
<feature type="compositionally biased region" description="Low complexity" evidence="4">
    <location>
        <begin position="417"/>
        <end position="427"/>
    </location>
</feature>
<dbReference type="Gene3D" id="3.40.190.10">
    <property type="entry name" value="Periplasmic binding protein-like II"/>
    <property type="match status" value="2"/>
</dbReference>
<evidence type="ECO:0000256" key="2">
    <source>
        <dbReference type="ARBA" id="ARBA00022448"/>
    </source>
</evidence>
<dbReference type="AlphaFoldDB" id="A0A1T4WRP3"/>
<feature type="signal peptide" evidence="5">
    <location>
        <begin position="1"/>
        <end position="26"/>
    </location>
</feature>
<accession>A0A1T4WRP3</accession>
<keyword evidence="2" id="KW-0813">Transport</keyword>
<keyword evidence="3 5" id="KW-0732">Signal</keyword>
<dbReference type="Pfam" id="PF01547">
    <property type="entry name" value="SBP_bac_1"/>
    <property type="match status" value="1"/>
</dbReference>
<gene>
    <name evidence="6" type="ORF">SAMN06295879_0155</name>
</gene>